<name>A0A8T8C927_PSEYM</name>
<dbReference type="GeneID" id="64468262"/>
<dbReference type="RefSeq" id="WP_007253159.1">
    <property type="nucleotide sequence ID" value="NZ_CP047260.1"/>
</dbReference>
<proteinExistence type="predicted"/>
<gene>
    <name evidence="1" type="ORF">PMA4326_026555</name>
</gene>
<sequence>MYWIEICTDGSYEADGVEYPLRAEEIEQLESKEGERCGNDWEKAIIPFGIKTLHGYFAWEIEIIEYLERGVTSFLGYAISEYPKGVLLKDEIVFRIQDGWAYPKDPVPTLPLAPKIRLV</sequence>
<accession>A0A8T8C927</accession>
<dbReference type="EMBL" id="CP047260">
    <property type="protein sequence ID" value="QHE99826.1"/>
    <property type="molecule type" value="Genomic_DNA"/>
</dbReference>
<reference evidence="1 2" key="1">
    <citation type="journal article" date="2011" name="PLoS Pathog.">
        <title>Dynamic evolution of pathogenicity revealed by sequencing and comparative genomics of 19 Pseudomonas syringae isolates.</title>
        <authorList>
            <person name="Baltrus D.A."/>
            <person name="Nishimura M.T."/>
            <person name="Romanchuk A."/>
            <person name="Chang J.H."/>
            <person name="Mukhtar M.S."/>
            <person name="Cherkis K."/>
            <person name="Roach J."/>
            <person name="Grant S.R."/>
            <person name="Jones C.D."/>
            <person name="Dangl J.L."/>
        </authorList>
    </citation>
    <scope>NUCLEOTIDE SEQUENCE [LARGE SCALE GENOMIC DNA]</scope>
    <source>
        <strain evidence="1 2">ES4326</strain>
    </source>
</reference>
<dbReference type="Proteomes" id="UP000003811">
    <property type="component" value="Chromosome"/>
</dbReference>
<protein>
    <submittedName>
        <fullName evidence="1">Uncharacterized protein</fullName>
    </submittedName>
</protein>
<evidence type="ECO:0000313" key="1">
    <source>
        <dbReference type="EMBL" id="QHE99826.1"/>
    </source>
</evidence>
<dbReference type="AlphaFoldDB" id="A0A8T8C927"/>
<evidence type="ECO:0000313" key="2">
    <source>
        <dbReference type="Proteomes" id="UP000003811"/>
    </source>
</evidence>
<organism evidence="1 2">
    <name type="scientific">Pseudomonas syringae pv. maculicola str. ES4326</name>
    <dbReference type="NCBI Taxonomy" id="629265"/>
    <lineage>
        <taxon>Bacteria</taxon>
        <taxon>Pseudomonadati</taxon>
        <taxon>Pseudomonadota</taxon>
        <taxon>Gammaproteobacteria</taxon>
        <taxon>Pseudomonadales</taxon>
        <taxon>Pseudomonadaceae</taxon>
        <taxon>Pseudomonas</taxon>
    </lineage>
</organism>